<dbReference type="Pfam" id="PF04326">
    <property type="entry name" value="SLFN_AlbA_2"/>
    <property type="match status" value="1"/>
</dbReference>
<evidence type="ECO:0000256" key="10">
    <source>
        <dbReference type="SAM" id="MobiDB-lite"/>
    </source>
</evidence>
<feature type="domain" description="SLED" evidence="12">
    <location>
        <begin position="365"/>
        <end position="473"/>
    </location>
</feature>
<sequence>MQPSDWNDVKKPKYGHLSESASQYQEPVDILELGHFTWDKYLKETCSVPAPVHCFKQSYTPPSNEFKISMKLEAQDPRNTTSTCIATVVGLTGARLRLRLDGSDNKNDFWRLVDSSEIQPIGNCEKNGGMLQPPLGFRLNASSWPMFLLKTLNGAEMAPIKIFHKEPPSPSHNFFKMGMKLEAVDRKNPHFICPATIGEVRGSEVLVTFDGWRGAFDYWCRFDSRDIFPVGWCSLTGDNLQPPGTKVVIPKNPSPSSDVSTEKPSIHSTKTVLEHQPGQRGRKPGKKRGRTPKILIPHPTSTPSKSAEPLKFPKKRGPKPGSKRKPRTLLSPPPTSPTTSTPEPDTSTVPQDAATIPSSAMQAPTVCIYLNKSGSTGPHLDKKKIQQLPDHFGPARASVVLQQAVQACIDCAYHQKTVFSFLKQGHGGEVISAVFDREQHTLNLPAVNSITYVLRFLEKLCHNLRSDNLFGNQPFTQTHLSLTATEYNHNHDRYLPESLFPLDPCLEKLSYGFLLCSPRSPSTSLGETFVLGNSLARSLETHSDLMDSALKPANLVSTSQNLRTPGYRPLLPSCGLPLSTVSAVRRLCSKGVLKGKKERRDVESFWKLNHSPGSDRHLESRDPPRLSGRDPSSWTVEDVMQFVREADPQLGSHADLFRKHQEDSGPSPSHSPGPSPGPSPGLRHPPLTQLADPSPIWGLAGRRQISQNRPSGVRSDSAIVHQKILGQEQLFQGAFLGSETRNMEFKRGSGEYLSLAFKHHVRRYVCAFLNSEGGSLLVGVEDSGLVQGIHCSHRDEDRTRLLVDSILQGFKPQVFPDAYTLTFIPVISTTTTSTPLKVLRLTVHTPKAQGEPQLYETDQGEVFLRRDGSIQGPLSVGAIQDWCRQKWTMELGKLEEKVKVLTLEKEQLQQQLRQRQPLSCSCCVL</sequence>
<dbReference type="InterPro" id="IPR007421">
    <property type="entry name" value="Schlafen_AlbA_2_dom"/>
</dbReference>
<keyword evidence="6" id="KW-0804">Transcription</keyword>
<evidence type="ECO:0000256" key="9">
    <source>
        <dbReference type="SAM" id="Coils"/>
    </source>
</evidence>
<dbReference type="InterPro" id="IPR038461">
    <property type="entry name" value="Schlafen_AlbA_2_dom_sf"/>
</dbReference>
<feature type="region of interest" description="Disordered" evidence="10">
    <location>
        <begin position="241"/>
        <end position="352"/>
    </location>
</feature>
<evidence type="ECO:0000259" key="11">
    <source>
        <dbReference type="Pfam" id="PF04326"/>
    </source>
</evidence>
<dbReference type="GO" id="GO:0003682">
    <property type="term" value="F:chromatin binding"/>
    <property type="evidence" value="ECO:0007669"/>
    <property type="project" value="TreeGrafter"/>
</dbReference>
<feature type="compositionally biased region" description="Basic residues" evidence="10">
    <location>
        <begin position="312"/>
        <end position="327"/>
    </location>
</feature>
<reference evidence="15" key="1">
    <citation type="submission" date="2025-08" db="UniProtKB">
        <authorList>
            <consortium name="RefSeq"/>
        </authorList>
    </citation>
    <scope>IDENTIFICATION</scope>
</reference>
<feature type="domain" description="Schlafen AlbA-2" evidence="11">
    <location>
        <begin position="739"/>
        <end position="870"/>
    </location>
</feature>
<dbReference type="SUPFAM" id="SSF63748">
    <property type="entry name" value="Tudor/PWWP/MBT"/>
    <property type="match status" value="2"/>
</dbReference>
<feature type="compositionally biased region" description="Low complexity" evidence="10">
    <location>
        <begin position="337"/>
        <end position="348"/>
    </location>
</feature>
<organism evidence="14 15">
    <name type="scientific">Mus caroli</name>
    <name type="common">Ryukyu mouse</name>
    <name type="synonym">Ricefield mouse</name>
    <dbReference type="NCBI Taxonomy" id="10089"/>
    <lineage>
        <taxon>Eukaryota</taxon>
        <taxon>Metazoa</taxon>
        <taxon>Chordata</taxon>
        <taxon>Craniata</taxon>
        <taxon>Vertebrata</taxon>
        <taxon>Euteleostomi</taxon>
        <taxon>Mammalia</taxon>
        <taxon>Eutheria</taxon>
        <taxon>Euarchontoglires</taxon>
        <taxon>Glires</taxon>
        <taxon>Rodentia</taxon>
        <taxon>Myomorpha</taxon>
        <taxon>Muroidea</taxon>
        <taxon>Muridae</taxon>
        <taxon>Murinae</taxon>
        <taxon>Mus</taxon>
        <taxon>Mus</taxon>
    </lineage>
</organism>
<keyword evidence="7" id="KW-0539">Nucleus</keyword>
<dbReference type="PANTHER" id="PTHR12247:SF68">
    <property type="entry name" value="POLYCOMB PROTEIN SCMH1"/>
    <property type="match status" value="1"/>
</dbReference>
<dbReference type="InterPro" id="IPR047280">
    <property type="entry name" value="MBT_SCMH1_rpt2"/>
</dbReference>
<accession>A0A6P7QYE5</accession>
<dbReference type="InterPro" id="IPR047279">
    <property type="entry name" value="MBT_SCMH1_rpt1"/>
</dbReference>
<dbReference type="FunFam" id="2.30.30.140:FF:000016">
    <property type="entry name" value="polycomb protein SCMH1 isoform X1"/>
    <property type="match status" value="1"/>
</dbReference>
<dbReference type="InterPro" id="IPR033763">
    <property type="entry name" value="SCML2_RBR"/>
</dbReference>
<evidence type="ECO:0000256" key="6">
    <source>
        <dbReference type="ARBA" id="ARBA00023163"/>
    </source>
</evidence>
<dbReference type="CDD" id="cd20105">
    <property type="entry name" value="MBT_SCMH1_rpt1"/>
    <property type="match status" value="1"/>
</dbReference>
<dbReference type="Gene3D" id="2.30.30.140">
    <property type="match status" value="2"/>
</dbReference>
<dbReference type="InterPro" id="IPR038348">
    <property type="entry name" value="SLED_sf"/>
</dbReference>
<evidence type="ECO:0000256" key="8">
    <source>
        <dbReference type="PROSITE-ProRule" id="PRU00459"/>
    </source>
</evidence>
<keyword evidence="9" id="KW-0175">Coiled coil</keyword>
<dbReference type="SMART" id="SM00561">
    <property type="entry name" value="MBT"/>
    <property type="match status" value="2"/>
</dbReference>
<dbReference type="PROSITE" id="PS51079">
    <property type="entry name" value="MBT"/>
    <property type="match status" value="2"/>
</dbReference>
<dbReference type="InterPro" id="IPR004092">
    <property type="entry name" value="Mbt"/>
</dbReference>
<dbReference type="InterPro" id="IPR050548">
    <property type="entry name" value="PcG_chromatin_remod_factors"/>
</dbReference>
<keyword evidence="3" id="KW-0678">Repressor</keyword>
<keyword evidence="4" id="KW-0677">Repeat</keyword>
<evidence type="ECO:0000259" key="12">
    <source>
        <dbReference type="Pfam" id="PF12140"/>
    </source>
</evidence>
<feature type="compositionally biased region" description="Basic and acidic residues" evidence="10">
    <location>
        <begin position="613"/>
        <end position="628"/>
    </location>
</feature>
<evidence type="ECO:0000256" key="4">
    <source>
        <dbReference type="ARBA" id="ARBA00022737"/>
    </source>
</evidence>
<dbReference type="Pfam" id="PF12140">
    <property type="entry name" value="SLED"/>
    <property type="match status" value="1"/>
</dbReference>
<name>A0A6P7QYE5_MUSCR</name>
<dbReference type="GeneID" id="110293047"/>
<evidence type="ECO:0000313" key="14">
    <source>
        <dbReference type="Proteomes" id="UP000515126"/>
    </source>
</evidence>
<dbReference type="AlphaFoldDB" id="A0A6P7QYE5"/>
<dbReference type="GO" id="GO:0042393">
    <property type="term" value="F:histone binding"/>
    <property type="evidence" value="ECO:0007669"/>
    <property type="project" value="TreeGrafter"/>
</dbReference>
<dbReference type="Gene3D" id="1.10.150.50">
    <property type="entry name" value="Transcription Factor, Ets-1"/>
    <property type="match status" value="1"/>
</dbReference>
<protein>
    <submittedName>
        <fullName evidence="15">Polycomb protein SCMH1 isoform X1</fullName>
    </submittedName>
</protein>
<feature type="region of interest" description="Disordered" evidence="10">
    <location>
        <begin position="659"/>
        <end position="695"/>
    </location>
</feature>
<keyword evidence="5" id="KW-0805">Transcription regulation</keyword>
<dbReference type="Gene3D" id="3.90.1150.190">
    <property type="entry name" value="SLED domain"/>
    <property type="match status" value="1"/>
</dbReference>
<evidence type="ECO:0000256" key="7">
    <source>
        <dbReference type="ARBA" id="ARBA00023242"/>
    </source>
</evidence>
<evidence type="ECO:0000256" key="2">
    <source>
        <dbReference type="ARBA" id="ARBA00008469"/>
    </source>
</evidence>
<evidence type="ECO:0000256" key="5">
    <source>
        <dbReference type="ARBA" id="ARBA00023015"/>
    </source>
</evidence>
<dbReference type="CDD" id="cd20108">
    <property type="entry name" value="MBT_SCMH1_rpt2"/>
    <property type="match status" value="1"/>
</dbReference>
<feature type="coiled-coil region" evidence="9">
    <location>
        <begin position="884"/>
        <end position="911"/>
    </location>
</feature>
<feature type="region of interest" description="Disordered" evidence="10">
    <location>
        <begin position="607"/>
        <end position="633"/>
    </location>
</feature>
<dbReference type="Proteomes" id="UP000515126">
    <property type="component" value="Chromosome 4"/>
</dbReference>
<feature type="compositionally biased region" description="Basic residues" evidence="10">
    <location>
        <begin position="280"/>
        <end position="291"/>
    </location>
</feature>
<evidence type="ECO:0000313" key="15">
    <source>
        <dbReference type="RefSeq" id="XP_029331834.1"/>
    </source>
</evidence>
<dbReference type="InterPro" id="IPR021987">
    <property type="entry name" value="SLED"/>
</dbReference>
<dbReference type="FunFam" id="3.90.1150.190:FF:000001">
    <property type="entry name" value="Polycomb protein scmh1 isoform 4"/>
    <property type="match status" value="1"/>
</dbReference>
<dbReference type="RefSeq" id="XP_029331834.1">
    <property type="nucleotide sequence ID" value="XM_029475974.1"/>
</dbReference>
<feature type="repeat" description="MBT" evidence="8">
    <location>
        <begin position="142"/>
        <end position="243"/>
    </location>
</feature>
<feature type="domain" description="Polycomb group protein RNA binding region" evidence="13">
    <location>
        <begin position="278"/>
        <end position="331"/>
    </location>
</feature>
<dbReference type="GO" id="GO:0045892">
    <property type="term" value="P:negative regulation of DNA-templated transcription"/>
    <property type="evidence" value="ECO:0007669"/>
    <property type="project" value="TreeGrafter"/>
</dbReference>
<feature type="compositionally biased region" description="Pro residues" evidence="10">
    <location>
        <begin position="669"/>
        <end position="679"/>
    </location>
</feature>
<evidence type="ECO:0000256" key="3">
    <source>
        <dbReference type="ARBA" id="ARBA00022491"/>
    </source>
</evidence>
<dbReference type="PANTHER" id="PTHR12247">
    <property type="entry name" value="POLYCOMB GROUP PROTEIN"/>
    <property type="match status" value="1"/>
</dbReference>
<keyword evidence="14" id="KW-1185">Reference proteome</keyword>
<evidence type="ECO:0000259" key="13">
    <source>
        <dbReference type="Pfam" id="PF17208"/>
    </source>
</evidence>
<comment type="subcellular location">
    <subcellularLocation>
        <location evidence="1">Nucleus</location>
    </subcellularLocation>
</comment>
<dbReference type="Gene3D" id="3.30.950.30">
    <property type="entry name" value="Schlafen, AAA domain"/>
    <property type="match status" value="1"/>
</dbReference>
<feature type="repeat" description="MBT" evidence="8">
    <location>
        <begin position="36"/>
        <end position="134"/>
    </location>
</feature>
<proteinExistence type="inferred from homology"/>
<dbReference type="InterPro" id="IPR013761">
    <property type="entry name" value="SAM/pointed_sf"/>
</dbReference>
<gene>
    <name evidence="15" type="primary">LOC110293047</name>
</gene>
<dbReference type="GO" id="GO:0005634">
    <property type="term" value="C:nucleus"/>
    <property type="evidence" value="ECO:0007669"/>
    <property type="project" value="UniProtKB-SubCell"/>
</dbReference>
<evidence type="ECO:0000256" key="1">
    <source>
        <dbReference type="ARBA" id="ARBA00004123"/>
    </source>
</evidence>
<dbReference type="Pfam" id="PF02820">
    <property type="entry name" value="MBT"/>
    <property type="match status" value="2"/>
</dbReference>
<dbReference type="Pfam" id="PF17208">
    <property type="entry name" value="RBR"/>
    <property type="match status" value="1"/>
</dbReference>
<comment type="similarity">
    <text evidence="2">Belongs to the SCM family.</text>
</comment>